<keyword evidence="3" id="KW-1003">Cell membrane</keyword>
<dbReference type="Pfam" id="PF13365">
    <property type="entry name" value="Trypsin_2"/>
    <property type="match status" value="1"/>
</dbReference>
<feature type="compositionally biased region" description="Low complexity" evidence="7">
    <location>
        <begin position="1261"/>
        <end position="1273"/>
    </location>
</feature>
<dbReference type="Gene3D" id="3.40.50.300">
    <property type="entry name" value="P-loop containing nucleotide triphosphate hydrolases"/>
    <property type="match status" value="2"/>
</dbReference>
<dbReference type="InterPro" id="IPR003688">
    <property type="entry name" value="TraG/VirD4"/>
</dbReference>
<evidence type="ECO:0000256" key="2">
    <source>
        <dbReference type="ARBA" id="ARBA00008806"/>
    </source>
</evidence>
<evidence type="ECO:0000256" key="1">
    <source>
        <dbReference type="ARBA" id="ARBA00004651"/>
    </source>
</evidence>
<dbReference type="InterPro" id="IPR011990">
    <property type="entry name" value="TPR-like_helical_dom_sf"/>
</dbReference>
<feature type="region of interest" description="Disordered" evidence="7">
    <location>
        <begin position="1241"/>
        <end position="1275"/>
    </location>
</feature>
<evidence type="ECO:0000256" key="7">
    <source>
        <dbReference type="SAM" id="MobiDB-lite"/>
    </source>
</evidence>
<dbReference type="PANTHER" id="PTHR37937:SF1">
    <property type="entry name" value="CONJUGATIVE TRANSFER: DNA TRANSPORT"/>
    <property type="match status" value="1"/>
</dbReference>
<feature type="region of interest" description="Disordered" evidence="7">
    <location>
        <begin position="48"/>
        <end position="75"/>
    </location>
</feature>
<dbReference type="SUPFAM" id="SSF48452">
    <property type="entry name" value="TPR-like"/>
    <property type="match status" value="1"/>
</dbReference>
<evidence type="ECO:0000256" key="3">
    <source>
        <dbReference type="ARBA" id="ARBA00022475"/>
    </source>
</evidence>
<dbReference type="CDD" id="cd01127">
    <property type="entry name" value="TrwB_TraG_TraD_VirD4"/>
    <property type="match status" value="1"/>
</dbReference>
<evidence type="ECO:0000256" key="5">
    <source>
        <dbReference type="ARBA" id="ARBA00022989"/>
    </source>
</evidence>
<accession>A0ABS2JJG4</accession>
<dbReference type="Proteomes" id="UP000809587">
    <property type="component" value="Unassembled WGS sequence"/>
</dbReference>
<comment type="caution">
    <text evidence="8">The sequence shown here is derived from an EMBL/GenBank/DDBJ whole genome shotgun (WGS) entry which is preliminary data.</text>
</comment>
<dbReference type="PANTHER" id="PTHR37937">
    <property type="entry name" value="CONJUGATIVE TRANSFER: DNA TRANSPORT"/>
    <property type="match status" value="1"/>
</dbReference>
<evidence type="ECO:0000256" key="4">
    <source>
        <dbReference type="ARBA" id="ARBA00022692"/>
    </source>
</evidence>
<proteinExistence type="inferred from homology"/>
<dbReference type="SUPFAM" id="SSF50494">
    <property type="entry name" value="Trypsin-like serine proteases"/>
    <property type="match status" value="1"/>
</dbReference>
<name>A0ABS2JJG4_9ACTN</name>
<dbReference type="Pfam" id="PF02534">
    <property type="entry name" value="T4SS-DNA_transf"/>
    <property type="match status" value="1"/>
</dbReference>
<gene>
    <name evidence="8" type="ORF">JQN84_29355</name>
</gene>
<evidence type="ECO:0000313" key="9">
    <source>
        <dbReference type="Proteomes" id="UP000809587"/>
    </source>
</evidence>
<comment type="subcellular location">
    <subcellularLocation>
        <location evidence="1">Cell membrane</location>
        <topology evidence="1">Multi-pass membrane protein</topology>
    </subcellularLocation>
</comment>
<evidence type="ECO:0000313" key="8">
    <source>
        <dbReference type="EMBL" id="MBM7086645.1"/>
    </source>
</evidence>
<dbReference type="SUPFAM" id="SSF52540">
    <property type="entry name" value="P-loop containing nucleoside triphosphate hydrolases"/>
    <property type="match status" value="2"/>
</dbReference>
<dbReference type="Gene3D" id="1.25.40.10">
    <property type="entry name" value="Tetratricopeptide repeat domain"/>
    <property type="match status" value="1"/>
</dbReference>
<reference evidence="8 9" key="1">
    <citation type="submission" date="2021-02" db="EMBL/GenBank/DDBJ databases">
        <authorList>
            <person name="Lee D.-H."/>
        </authorList>
    </citation>
    <scope>NUCLEOTIDE SEQUENCE [LARGE SCALE GENOMIC DNA]</scope>
    <source>
        <strain evidence="8 9">MMS20-R2-29</strain>
    </source>
</reference>
<evidence type="ECO:0000256" key="6">
    <source>
        <dbReference type="ARBA" id="ARBA00023136"/>
    </source>
</evidence>
<sequence length="1722" mass="186047">MTDDRRTVEVNCAGQPPSRGSGYLVAPGLVLTSAHVVRDWRDRPERITVRRAGRTGGQAPAAGTEAVGQEAATPGDGEEIATAEVILPARPELEVALLRLVDADPADGELPIGELDVDHPLPFRAPGFPRSQREGEVRGIEVARGYTDWVSGRADRLPLNLTTAVPLPEQGRSNWSGQSGAAVLTLDNLLLGVVTHDRPDYGSRRLEAVPVTWLLQDRDLGPALPDSWFGSGCRRLSNLVDFALGPDLAVRLRPPSQWFGPRIRENLRGSIAAPLQTRYAVVPFLGRETELETLRRWRRAENPLISFAVLSGPGGIGKSRLASQLCAEAMAEGWVAGLATVHQTVPANRLSELARPVLLVLDYVDHQADLVADVVERCMTTEVAAPVRILVLARSAEVFRSRLDAAFGMTGGTPAEDIRLRREDFTAADRYAHYLAAHRAFHELRREEHPAPVAEPPVPTGEELAGELAAFPTPLLVHARALLDTLGPDPEPGPDDRSPAGPPGVERTAGELLDRLINREDSGFWAPALRRHDLGHDQRRDLFAVATFAGAETRDEARTVLTGIDLDQSAAARVADTLHDLYPGRRYLPAVEPDLLGEHLIAARLLPSGAQRLFAEVAGAGARSRMLESLLRMCGSTYGRVRAAATETLTGILQHHLPELVGQATGAVTAGDDPVASDAYLLPARLAAALALIEVPGAAAEAAEVTFPTQTRLQPLAAAVYEQAAGHWRDRGDLERAAQLWQESSVAYLAMGLPDVAIGPSNQALGYFAKFPTMTGHPQLSTILSSNSLIRLGAGNAAAAVQAAREAVEVARRAAEDDPDRYRRPLAEARRNLAFAHLSAFDRVKALSTAEDAVRDVAELPPVDGGRVLITQALVLMASGELESAIGATVRAVNLLKEADEPTEAELANTMIFLAILRAATGETSEALHLVGDAVTQADAITPATADTTRQAQALVRLGAVSVLLPVDRPAALEYAREARTRLSQLHAEAPAVYEFHLALSRIIQVEVLLEIGESDPAARDRAVKEALLVADQVDEMYTRRPRLYFSLRVMAAQAQARALAAADRAPRAIEMLTSVIEQARRVDLPGAQPMTAQLLVLKSLIESGIDADEESRETAREAALLYEQLLDEEVNLFPLALGARIIEMVSAAAVGRQSEAATAGGKAIEIARRYLRTAPGDRARRVLASALVIRAALHWESNEMRPAAALLREALAQYEVVTPIPGDLEDIDYMRERLQECLERISVDERSSPPTSRPLPGPAYPGYAAPPADAHPTGAFSTATLAELLTPEPSPEEPEPTRHRVVLGRWRGQPIRAVRFRPVLAMGPQRSRKTTGIVIPTLLEWDGPALVTSVRTDVLSATFRQRQQRGTVSVFEPGGRLVHGSAVTSWNPLDDCRTWEGAIVTAKSLTESARLGGDSGLRDSQFWYTSATQLLQALLYAAGGTGQSMAAVSRWLKSSENAEVRARLRVLQQRDPDGGQAAAAFAGIRALADITLSGVYATATSLLAAYDSPRVQENSRSGFDVSDFFNGEANTLYLCAPPEEQELLAPVFTALIRRVIAEAYRRQALGERLLPLLLLLDEAGNIARIEDLDTIATTAAGTDIQLVTVFHDLAQMEALYGGHRAQSIANNHSALLILPGNRDARTAQLVRDVLLDEPMTGGVRRQSVRRLPPGTAFCVYEHLASDMIELRSSSHDPDLREVVGEPIEEDPAFRRLITFGRRSSA</sequence>
<dbReference type="InterPro" id="IPR009003">
    <property type="entry name" value="Peptidase_S1_PA"/>
</dbReference>
<feature type="region of interest" description="Disordered" evidence="7">
    <location>
        <begin position="484"/>
        <end position="507"/>
    </location>
</feature>
<dbReference type="EMBL" id="JAFEUO010000011">
    <property type="protein sequence ID" value="MBM7086645.1"/>
    <property type="molecule type" value="Genomic_DNA"/>
</dbReference>
<keyword evidence="5" id="KW-1133">Transmembrane helix</keyword>
<keyword evidence="4" id="KW-0812">Transmembrane</keyword>
<keyword evidence="9" id="KW-1185">Reference proteome</keyword>
<organism evidence="8 9">
    <name type="scientific">Micromonospora humidisoli</name>
    <dbReference type="NCBI Taxonomy" id="2807622"/>
    <lineage>
        <taxon>Bacteria</taxon>
        <taxon>Bacillati</taxon>
        <taxon>Actinomycetota</taxon>
        <taxon>Actinomycetes</taxon>
        <taxon>Micromonosporales</taxon>
        <taxon>Micromonosporaceae</taxon>
        <taxon>Micromonospora</taxon>
    </lineage>
</organism>
<dbReference type="InterPro" id="IPR051539">
    <property type="entry name" value="T4SS-coupling_protein"/>
</dbReference>
<dbReference type="InterPro" id="IPR027417">
    <property type="entry name" value="P-loop_NTPase"/>
</dbReference>
<comment type="similarity">
    <text evidence="2">Belongs to the VirD4/TraG family.</text>
</comment>
<protein>
    <submittedName>
        <fullName evidence="8">Type IV secretory system conjugative DNA transfer family protein</fullName>
    </submittedName>
</protein>
<keyword evidence="6" id="KW-0472">Membrane</keyword>
<dbReference type="RefSeq" id="WP_204961836.1">
    <property type="nucleotide sequence ID" value="NZ_JAFEUO010000011.1"/>
</dbReference>